<accession>A0AA42Q3M0</accession>
<dbReference type="Pfam" id="PF02012">
    <property type="entry name" value="BNR"/>
    <property type="match status" value="1"/>
</dbReference>
<dbReference type="InterPro" id="IPR028203">
    <property type="entry name" value="PSII_CF48-like_dom"/>
</dbReference>
<evidence type="ECO:0000313" key="4">
    <source>
        <dbReference type="EMBL" id="MDH1336643.1"/>
    </source>
</evidence>
<dbReference type="GO" id="GO:0015979">
    <property type="term" value="P:photosynthesis"/>
    <property type="evidence" value="ECO:0007669"/>
    <property type="project" value="UniProtKB-KW"/>
</dbReference>
<organism evidence="4 5">
    <name type="scientific">Comamonas thiooxydans</name>
    <dbReference type="NCBI Taxonomy" id="363952"/>
    <lineage>
        <taxon>Bacteria</taxon>
        <taxon>Pseudomonadati</taxon>
        <taxon>Pseudomonadota</taxon>
        <taxon>Betaproteobacteria</taxon>
        <taxon>Burkholderiales</taxon>
        <taxon>Comamonadaceae</taxon>
        <taxon>Comamonas</taxon>
    </lineage>
</organism>
<proteinExistence type="predicted"/>
<dbReference type="PANTHER" id="PTHR47199:SF2">
    <property type="entry name" value="PHOTOSYSTEM II STABILITY_ASSEMBLY FACTOR HCF136, CHLOROPLASTIC"/>
    <property type="match status" value="1"/>
</dbReference>
<feature type="domain" description="Photosynthesis system II assembly factor Ycf48/Hcf136-like" evidence="3">
    <location>
        <begin position="34"/>
        <end position="173"/>
    </location>
</feature>
<dbReference type="PANTHER" id="PTHR47199">
    <property type="entry name" value="PHOTOSYSTEM II STABILITY/ASSEMBLY FACTOR HCF136, CHLOROPLASTIC"/>
    <property type="match status" value="1"/>
</dbReference>
<protein>
    <submittedName>
        <fullName evidence="4">YCF48-related protein</fullName>
    </submittedName>
</protein>
<evidence type="ECO:0000256" key="2">
    <source>
        <dbReference type="ARBA" id="ARBA00023276"/>
    </source>
</evidence>
<dbReference type="EMBL" id="JAOCEK010000024">
    <property type="protein sequence ID" value="MDH1336643.1"/>
    <property type="molecule type" value="Genomic_DNA"/>
</dbReference>
<name>A0AA42Q3M0_9BURK</name>
<dbReference type="InterPro" id="IPR002860">
    <property type="entry name" value="BNR_rpt"/>
</dbReference>
<dbReference type="InterPro" id="IPR015943">
    <property type="entry name" value="WD40/YVTN_repeat-like_dom_sf"/>
</dbReference>
<keyword evidence="2" id="KW-0604">Photosystem II</keyword>
<dbReference type="GO" id="GO:0009523">
    <property type="term" value="C:photosystem II"/>
    <property type="evidence" value="ECO:0007669"/>
    <property type="project" value="UniProtKB-KW"/>
</dbReference>
<dbReference type="Pfam" id="PF14870">
    <property type="entry name" value="PSII_BNR"/>
    <property type="match status" value="1"/>
</dbReference>
<comment type="caution">
    <text evidence="4">The sequence shown here is derived from an EMBL/GenBank/DDBJ whole genome shotgun (WGS) entry which is preliminary data.</text>
</comment>
<keyword evidence="1" id="KW-0602">Photosynthesis</keyword>
<dbReference type="Proteomes" id="UP001161065">
    <property type="component" value="Unassembled WGS sequence"/>
</dbReference>
<evidence type="ECO:0000256" key="1">
    <source>
        <dbReference type="ARBA" id="ARBA00022531"/>
    </source>
</evidence>
<sequence length="283" mass="29805">MLGSAWAGKRAVAVGDHGVVLLSDDGGARWRQARTVPVSFTLTSVSFADDQHGWAVGHGGTVMVTSDGGETWRVQRVVTAEDRPLFAVHFFDARSGVAVGLWSLVLVTSDGGETWQEQKLEPMPGAKKADLNLLGLFAGAEGTLFAAAERGQVLRSDDRGATWKYLSTDYKGSLWCGSVLPDGGMLVGGQRGTLLRSDDHGQTWKTVPLDTKSSITSISAESGGVTLVGLDGLVARSRDGRKFTLETRPDGVAITSALAPQAGKGGRALLFTRRGVEGGSGRH</sequence>
<dbReference type="AlphaFoldDB" id="A0AA42Q3M0"/>
<reference evidence="4" key="1">
    <citation type="submission" date="2022-09" db="EMBL/GenBank/DDBJ databases">
        <title>Intensive care unit water sources are persistently colonized with multi-drug resistant bacteria and are the site of extensive horizontal gene transfer of antibiotic resistance genes.</title>
        <authorList>
            <person name="Diorio-Toth L."/>
        </authorList>
    </citation>
    <scope>NUCLEOTIDE SEQUENCE</scope>
    <source>
        <strain evidence="4">GD03832</strain>
    </source>
</reference>
<gene>
    <name evidence="4" type="ORF">N5D63_21075</name>
</gene>
<dbReference type="SUPFAM" id="SSF110296">
    <property type="entry name" value="Oligoxyloglucan reducing end-specific cellobiohydrolase"/>
    <property type="match status" value="1"/>
</dbReference>
<evidence type="ECO:0000259" key="3">
    <source>
        <dbReference type="Pfam" id="PF14870"/>
    </source>
</evidence>
<evidence type="ECO:0000313" key="5">
    <source>
        <dbReference type="Proteomes" id="UP001161065"/>
    </source>
</evidence>
<dbReference type="Gene3D" id="2.130.10.10">
    <property type="entry name" value="YVTN repeat-like/Quinoprotein amine dehydrogenase"/>
    <property type="match status" value="1"/>
</dbReference>
<dbReference type="CDD" id="cd15482">
    <property type="entry name" value="Sialidase_non-viral"/>
    <property type="match status" value="1"/>
</dbReference>
<dbReference type="RefSeq" id="WP_280009140.1">
    <property type="nucleotide sequence ID" value="NZ_JAOCEK010000024.1"/>
</dbReference>